<feature type="transmembrane region" description="Helical" evidence="1">
    <location>
        <begin position="153"/>
        <end position="172"/>
    </location>
</feature>
<feature type="transmembrane region" description="Helical" evidence="1">
    <location>
        <begin position="62"/>
        <end position="83"/>
    </location>
</feature>
<organism evidence="2 3">
    <name type="scientific">Gracilimonas sediminicola</name>
    <dbReference type="NCBI Taxonomy" id="2952158"/>
    <lineage>
        <taxon>Bacteria</taxon>
        <taxon>Pseudomonadati</taxon>
        <taxon>Balneolota</taxon>
        <taxon>Balneolia</taxon>
        <taxon>Balneolales</taxon>
        <taxon>Balneolaceae</taxon>
        <taxon>Gracilimonas</taxon>
    </lineage>
</organism>
<name>A0A9X2RFL5_9BACT</name>
<dbReference type="EMBL" id="JANDBC010000003">
    <property type="protein sequence ID" value="MCP9292705.1"/>
    <property type="molecule type" value="Genomic_DNA"/>
</dbReference>
<dbReference type="RefSeq" id="WP_255135603.1">
    <property type="nucleotide sequence ID" value="NZ_JANDBC010000003.1"/>
</dbReference>
<keyword evidence="1" id="KW-0472">Membrane</keyword>
<evidence type="ECO:0000256" key="1">
    <source>
        <dbReference type="SAM" id="Phobius"/>
    </source>
</evidence>
<comment type="caution">
    <text evidence="2">The sequence shown here is derived from an EMBL/GenBank/DDBJ whole genome shotgun (WGS) entry which is preliminary data.</text>
</comment>
<dbReference type="Proteomes" id="UP001139125">
    <property type="component" value="Unassembled WGS sequence"/>
</dbReference>
<feature type="transmembrane region" description="Helical" evidence="1">
    <location>
        <begin position="184"/>
        <end position="202"/>
    </location>
</feature>
<feature type="transmembrane region" description="Helical" evidence="1">
    <location>
        <begin position="241"/>
        <end position="262"/>
    </location>
</feature>
<proteinExistence type="predicted"/>
<evidence type="ECO:0000313" key="2">
    <source>
        <dbReference type="EMBL" id="MCP9292705.1"/>
    </source>
</evidence>
<dbReference type="SUPFAM" id="SSF103481">
    <property type="entry name" value="Multidrug resistance efflux transporter EmrE"/>
    <property type="match status" value="2"/>
</dbReference>
<keyword evidence="1" id="KW-1133">Transmembrane helix</keyword>
<accession>A0A9X2RFL5</accession>
<dbReference type="Gene3D" id="1.10.3730.20">
    <property type="match status" value="1"/>
</dbReference>
<protein>
    <recommendedName>
        <fullName evidence="4">EamA-like transporter family protein</fullName>
    </recommendedName>
</protein>
<evidence type="ECO:0008006" key="4">
    <source>
        <dbReference type="Google" id="ProtNLM"/>
    </source>
</evidence>
<feature type="transmembrane region" description="Helical" evidence="1">
    <location>
        <begin position="214"/>
        <end position="235"/>
    </location>
</feature>
<feature type="transmembrane region" description="Helical" evidence="1">
    <location>
        <begin position="95"/>
        <end position="116"/>
    </location>
</feature>
<keyword evidence="3" id="KW-1185">Reference proteome</keyword>
<dbReference type="AlphaFoldDB" id="A0A9X2RFL5"/>
<feature type="transmembrane region" description="Helical" evidence="1">
    <location>
        <begin position="122"/>
        <end position="141"/>
    </location>
</feature>
<gene>
    <name evidence="2" type="ORF">NM125_14040</name>
</gene>
<reference evidence="2" key="1">
    <citation type="submission" date="2022-06" db="EMBL/GenBank/DDBJ databases">
        <title>Gracilimonas sp. CAU 1638 isolated from sea sediment.</title>
        <authorList>
            <person name="Kim W."/>
        </authorList>
    </citation>
    <scope>NUCLEOTIDE SEQUENCE</scope>
    <source>
        <strain evidence="2">CAU 1638</strain>
    </source>
</reference>
<feature type="transmembrane region" description="Helical" evidence="1">
    <location>
        <begin position="6"/>
        <end position="23"/>
    </location>
</feature>
<evidence type="ECO:0000313" key="3">
    <source>
        <dbReference type="Proteomes" id="UP001139125"/>
    </source>
</evidence>
<feature type="transmembrane region" description="Helical" evidence="1">
    <location>
        <begin position="30"/>
        <end position="50"/>
    </location>
</feature>
<sequence>MGLVYIFLSISCSLTIAQILKLAENRKLNVLKILVCNYLAGFLISLFNSAEFEVFPEVSPEPGIWLVSLAMVLGIVFIANMVVYSRSIDRVGMGVSIAAMRMSLIFPIAVSLFVFGEAIGGLKYFGIILALGSLLLMVPRIKTKSISGFSDAWLPVLIFIMTGMADTGLKVYEQVFSEQISEDLFVSGIFFFSFLVGVGILLKRKEIHFTFTEIVYGIATGVVNLYSSIFLIYALKLMPGSIVFPLVNVSLVVLGTLIGIGIWKDRPSVKQWSGLAIAVISIILLVG</sequence>
<keyword evidence="1" id="KW-0812">Transmembrane</keyword>
<dbReference type="InterPro" id="IPR037185">
    <property type="entry name" value="EmrE-like"/>
</dbReference>